<evidence type="ECO:0000256" key="2">
    <source>
        <dbReference type="ARBA" id="ARBA00022692"/>
    </source>
</evidence>
<evidence type="ECO:0000313" key="9">
    <source>
        <dbReference type="EMBL" id="EAU85462.2"/>
    </source>
</evidence>
<feature type="transmembrane region" description="Helical" evidence="7">
    <location>
        <begin position="282"/>
        <end position="302"/>
    </location>
</feature>
<evidence type="ECO:0000313" key="10">
    <source>
        <dbReference type="Proteomes" id="UP000001861"/>
    </source>
</evidence>
<evidence type="ECO:0000256" key="5">
    <source>
        <dbReference type="ARBA" id="ARBA00025797"/>
    </source>
</evidence>
<keyword evidence="2 7" id="KW-0812">Transmembrane</keyword>
<proteinExistence type="inferred from homology"/>
<evidence type="ECO:0000259" key="8">
    <source>
        <dbReference type="Pfam" id="PF09335"/>
    </source>
</evidence>
<evidence type="ECO:0000256" key="1">
    <source>
        <dbReference type="ARBA" id="ARBA00004141"/>
    </source>
</evidence>
<feature type="region of interest" description="Disordered" evidence="6">
    <location>
        <begin position="335"/>
        <end position="356"/>
    </location>
</feature>
<dbReference type="Proteomes" id="UP000001861">
    <property type="component" value="Unassembled WGS sequence"/>
</dbReference>
<accession>A8NTQ3</accession>
<feature type="transmembrane region" description="Helical" evidence="7">
    <location>
        <begin position="442"/>
        <end position="459"/>
    </location>
</feature>
<keyword evidence="4 7" id="KW-0472">Membrane</keyword>
<dbReference type="AlphaFoldDB" id="A8NTQ3"/>
<comment type="subcellular location">
    <subcellularLocation>
        <location evidence="1">Membrane</location>
        <topology evidence="1">Multi-pass membrane protein</topology>
    </subcellularLocation>
</comment>
<feature type="compositionally biased region" description="Polar residues" evidence="6">
    <location>
        <begin position="11"/>
        <end position="28"/>
    </location>
</feature>
<gene>
    <name evidence="9" type="ORF">CC1G_06363</name>
</gene>
<organism evidence="9 10">
    <name type="scientific">Coprinopsis cinerea (strain Okayama-7 / 130 / ATCC MYA-4618 / FGSC 9003)</name>
    <name type="common">Inky cap fungus</name>
    <name type="synonym">Hormographiella aspergillata</name>
    <dbReference type="NCBI Taxonomy" id="240176"/>
    <lineage>
        <taxon>Eukaryota</taxon>
        <taxon>Fungi</taxon>
        <taxon>Dikarya</taxon>
        <taxon>Basidiomycota</taxon>
        <taxon>Agaricomycotina</taxon>
        <taxon>Agaricomycetes</taxon>
        <taxon>Agaricomycetidae</taxon>
        <taxon>Agaricales</taxon>
        <taxon>Agaricineae</taxon>
        <taxon>Psathyrellaceae</taxon>
        <taxon>Coprinopsis</taxon>
    </lineage>
</organism>
<dbReference type="InterPro" id="IPR032816">
    <property type="entry name" value="VTT_dom"/>
</dbReference>
<reference evidence="9 10" key="1">
    <citation type="journal article" date="2010" name="Proc. Natl. Acad. Sci. U.S.A.">
        <title>Insights into evolution of multicellular fungi from the assembled chromosomes of the mushroom Coprinopsis cinerea (Coprinus cinereus).</title>
        <authorList>
            <person name="Stajich J.E."/>
            <person name="Wilke S.K."/>
            <person name="Ahren D."/>
            <person name="Au C.H."/>
            <person name="Birren B.W."/>
            <person name="Borodovsky M."/>
            <person name="Burns C."/>
            <person name="Canback B."/>
            <person name="Casselton L.A."/>
            <person name="Cheng C.K."/>
            <person name="Deng J."/>
            <person name="Dietrich F.S."/>
            <person name="Fargo D.C."/>
            <person name="Farman M.L."/>
            <person name="Gathman A.C."/>
            <person name="Goldberg J."/>
            <person name="Guigo R."/>
            <person name="Hoegger P.J."/>
            <person name="Hooker J.B."/>
            <person name="Huggins A."/>
            <person name="James T.Y."/>
            <person name="Kamada T."/>
            <person name="Kilaru S."/>
            <person name="Kodira C."/>
            <person name="Kues U."/>
            <person name="Kupfer D."/>
            <person name="Kwan H.S."/>
            <person name="Lomsadze A."/>
            <person name="Li W."/>
            <person name="Lilly W.W."/>
            <person name="Ma L.J."/>
            <person name="Mackey A.J."/>
            <person name="Manning G."/>
            <person name="Martin F."/>
            <person name="Muraguchi H."/>
            <person name="Natvig D.O."/>
            <person name="Palmerini H."/>
            <person name="Ramesh M.A."/>
            <person name="Rehmeyer C.J."/>
            <person name="Roe B.A."/>
            <person name="Shenoy N."/>
            <person name="Stanke M."/>
            <person name="Ter-Hovhannisyan V."/>
            <person name="Tunlid A."/>
            <person name="Velagapudi R."/>
            <person name="Vision T.J."/>
            <person name="Zeng Q."/>
            <person name="Zolan M.E."/>
            <person name="Pukkila P.J."/>
        </authorList>
    </citation>
    <scope>NUCLEOTIDE SEQUENCE [LARGE SCALE GENOMIC DNA]</scope>
    <source>
        <strain evidence="10">Okayama-7 / 130 / ATCC MYA-4618 / FGSC 9003</strain>
    </source>
</reference>
<dbReference type="OrthoDB" id="3364966at2759"/>
<dbReference type="RefSeq" id="XP_001836278.2">
    <property type="nucleotide sequence ID" value="XM_001836226.2"/>
</dbReference>
<dbReference type="HOGENOM" id="CLU_038944_1_0_1"/>
<dbReference type="PANTHER" id="PTHR43220:SF18">
    <property type="entry name" value="TRANSMEMBRANE PROTEIN 41B"/>
    <property type="match status" value="1"/>
</dbReference>
<dbReference type="EMBL" id="AACS02000004">
    <property type="protein sequence ID" value="EAU85462.2"/>
    <property type="molecule type" value="Genomic_DNA"/>
</dbReference>
<evidence type="ECO:0000256" key="7">
    <source>
        <dbReference type="SAM" id="Phobius"/>
    </source>
</evidence>
<dbReference type="Pfam" id="PF09335">
    <property type="entry name" value="VTT_dom"/>
    <property type="match status" value="1"/>
</dbReference>
<evidence type="ECO:0000256" key="3">
    <source>
        <dbReference type="ARBA" id="ARBA00022989"/>
    </source>
</evidence>
<comment type="similarity">
    <text evidence="5">Belongs to the TMEM41 family.</text>
</comment>
<evidence type="ECO:0000256" key="4">
    <source>
        <dbReference type="ARBA" id="ARBA00023136"/>
    </source>
</evidence>
<dbReference type="PANTHER" id="PTHR43220">
    <property type="match status" value="1"/>
</dbReference>
<feature type="transmembrane region" description="Helical" evidence="7">
    <location>
        <begin position="398"/>
        <end position="421"/>
    </location>
</feature>
<keyword evidence="3 7" id="KW-1133">Transmembrane helix</keyword>
<dbReference type="eggNOG" id="KOG3140">
    <property type="taxonomic scope" value="Eukaryota"/>
</dbReference>
<feature type="region of interest" description="Disordered" evidence="6">
    <location>
        <begin position="1"/>
        <end position="56"/>
    </location>
</feature>
<feature type="transmembrane region" description="Helical" evidence="7">
    <location>
        <begin position="241"/>
        <end position="261"/>
    </location>
</feature>
<feature type="compositionally biased region" description="Basic and acidic residues" evidence="6">
    <location>
        <begin position="1"/>
        <end position="10"/>
    </location>
</feature>
<feature type="transmembrane region" description="Helical" evidence="7">
    <location>
        <begin position="61"/>
        <end position="88"/>
    </location>
</feature>
<sequence>MAHSSRRDVASESQRSNESIYTLQTVNYPDQDDRSPLLAPETPNYGATYPRSPSTTSSSRIILNATLKMACIFVVSSAFLGGVLWLALPTLDEIDRPLLKIPKSFAELQALNQLLKKYRDIYPYRIVICYVTTYLFLQAFSLPGSMYLSILGGAVWGVARALPLACCCVATGATLCYFISAALGPALLAIPKWKSLMEKWSDKIRNNKENMISFLIVLRIAPLPPHWVVNVICPHVGIGIVPFWISTALGILGVTVIHTTIGGGLDEMTSADDFHLISWRNFFGLAAVVVGVMIPVGLRYWFRREVEDVSEEEGSEDLEEDRIIAVGPPPAPKFSNNRPLLERDNTTTYSSEEDDDDDDVILATGPAIDIPSSKDAKPEPPLIVLDPSPKIHFALRPLHLASILFCRLVHCSYLITGLFWMESFLYDLLRRHARSTFQFQRAGVVIFLVGPVLCVVRQIKKARIHSVMSVHNFIQLAGVVSTGMYSRAISDYCIHDLKSLTRCNSNSTAVPYLWDVLVGGSYAALPDV</sequence>
<feature type="transmembrane region" description="Helical" evidence="7">
    <location>
        <begin position="161"/>
        <end position="190"/>
    </location>
</feature>
<dbReference type="InterPro" id="IPR045014">
    <property type="entry name" value="TM41A/B"/>
</dbReference>
<dbReference type="GeneID" id="6012819"/>
<protein>
    <submittedName>
        <fullName evidence="9">Transmembrane protein</fullName>
    </submittedName>
</protein>
<feature type="domain" description="VTT" evidence="8">
    <location>
        <begin position="143"/>
        <end position="262"/>
    </location>
</feature>
<dbReference type="STRING" id="240176.A8NTQ3"/>
<dbReference type="GO" id="GO:0005789">
    <property type="term" value="C:endoplasmic reticulum membrane"/>
    <property type="evidence" value="ECO:0007669"/>
    <property type="project" value="TreeGrafter"/>
</dbReference>
<dbReference type="KEGG" id="cci:CC1G_06363"/>
<evidence type="ECO:0000256" key="6">
    <source>
        <dbReference type="SAM" id="MobiDB-lite"/>
    </source>
</evidence>
<comment type="caution">
    <text evidence="9">The sequence shown here is derived from an EMBL/GenBank/DDBJ whole genome shotgun (WGS) entry which is preliminary data.</text>
</comment>
<feature type="transmembrane region" description="Helical" evidence="7">
    <location>
        <begin position="211"/>
        <end position="229"/>
    </location>
</feature>
<dbReference type="GO" id="GO:0000045">
    <property type="term" value="P:autophagosome assembly"/>
    <property type="evidence" value="ECO:0007669"/>
    <property type="project" value="TreeGrafter"/>
</dbReference>
<dbReference type="VEuPathDB" id="FungiDB:CC1G_06363"/>
<keyword evidence="10" id="KW-1185">Reference proteome</keyword>
<dbReference type="InParanoid" id="A8NTQ3"/>
<name>A8NTQ3_COPC7</name>